<dbReference type="Gene3D" id="3.40.50.1820">
    <property type="entry name" value="alpha/beta hydrolase"/>
    <property type="match status" value="1"/>
</dbReference>
<gene>
    <name evidence="4" type="ORF">PENSOL_c046G09488</name>
</gene>
<comment type="caution">
    <text evidence="4">The sequence shown here is derived from an EMBL/GenBank/DDBJ whole genome shotgun (WGS) entry which is preliminary data.</text>
</comment>
<dbReference type="InterPro" id="IPR050300">
    <property type="entry name" value="GDXG_lipolytic_enzyme"/>
</dbReference>
<dbReference type="InterPro" id="IPR013094">
    <property type="entry name" value="AB_hydrolase_3"/>
</dbReference>
<dbReference type="InterPro" id="IPR029058">
    <property type="entry name" value="AB_hydrolase_fold"/>
</dbReference>
<feature type="domain" description="Alpha/beta hydrolase fold-3" evidence="3">
    <location>
        <begin position="42"/>
        <end position="157"/>
    </location>
</feature>
<evidence type="ECO:0000313" key="4">
    <source>
        <dbReference type="EMBL" id="OQD91971.1"/>
    </source>
</evidence>
<keyword evidence="1" id="KW-0378">Hydrolase</keyword>
<dbReference type="PANTHER" id="PTHR48081:SF3">
    <property type="entry name" value="ALPHA_BETA HYDROLASE FOLD-3 DOMAIN-CONTAINING PROTEIN"/>
    <property type="match status" value="1"/>
</dbReference>
<evidence type="ECO:0000313" key="5">
    <source>
        <dbReference type="Proteomes" id="UP000191612"/>
    </source>
</evidence>
<dbReference type="PANTHER" id="PTHR48081">
    <property type="entry name" value="AB HYDROLASE SUPERFAMILY PROTEIN C4A8.06C"/>
    <property type="match status" value="1"/>
</dbReference>
<dbReference type="EMBL" id="MDYO01000046">
    <property type="protein sequence ID" value="OQD91971.1"/>
    <property type="molecule type" value="Genomic_DNA"/>
</dbReference>
<dbReference type="Proteomes" id="UP000191612">
    <property type="component" value="Unassembled WGS sequence"/>
</dbReference>
<keyword evidence="5" id="KW-1185">Reference proteome</keyword>
<accession>A0A1V6QS18</accession>
<protein>
    <recommendedName>
        <fullName evidence="6">Alpha/beta hydrolase fold-3 domain-containing protein</fullName>
    </recommendedName>
</protein>
<feature type="domain" description="Peptidase S9 prolyl oligopeptidase catalytic" evidence="2">
    <location>
        <begin position="247"/>
        <end position="321"/>
    </location>
</feature>
<proteinExistence type="predicted"/>
<reference evidence="5" key="1">
    <citation type="journal article" date="2017" name="Nat. Microbiol.">
        <title>Global analysis of biosynthetic gene clusters reveals vast potential of secondary metabolite production in Penicillium species.</title>
        <authorList>
            <person name="Nielsen J.C."/>
            <person name="Grijseels S."/>
            <person name="Prigent S."/>
            <person name="Ji B."/>
            <person name="Dainat J."/>
            <person name="Nielsen K.F."/>
            <person name="Frisvad J.C."/>
            <person name="Workman M."/>
            <person name="Nielsen J."/>
        </authorList>
    </citation>
    <scope>NUCLEOTIDE SEQUENCE [LARGE SCALE GENOMIC DNA]</scope>
    <source>
        <strain evidence="5">IBT 29525</strain>
    </source>
</reference>
<sequence>MPMPSDTTIEPTATITYKTHPVPIEFDLYSPNVRSETPGALIVYYHPGATYLGSRKLGFPAWLRDGCNKRGWTICSVDYRLLPESSIADIMEDLKDMWIYVHKHLNIELRQRSLTQIDLEAVFVSGGSAGGYITFQAGHLLTPSPAGLLAMYGDCFIGDWYAKAHSAEAIIANARLGDVETYSTEIEKYFQGGRKPVTGRPFNDGTDPHSMFYHYLIRKGEFLKRTFGVESMEEVALRPDLHYLFPQFSVKDSYPPIVLAHGTSDSAVPYEQSVFFSEHLTSKGLYNELYLLEGKDHFWDLGEEDDVLKVKEKIWTFLDKIASH</sequence>
<dbReference type="InterPro" id="IPR001375">
    <property type="entry name" value="Peptidase_S9_cat"/>
</dbReference>
<organism evidence="4 5">
    <name type="scientific">Penicillium solitum</name>
    <dbReference type="NCBI Taxonomy" id="60172"/>
    <lineage>
        <taxon>Eukaryota</taxon>
        <taxon>Fungi</taxon>
        <taxon>Dikarya</taxon>
        <taxon>Ascomycota</taxon>
        <taxon>Pezizomycotina</taxon>
        <taxon>Eurotiomycetes</taxon>
        <taxon>Eurotiomycetidae</taxon>
        <taxon>Eurotiales</taxon>
        <taxon>Aspergillaceae</taxon>
        <taxon>Penicillium</taxon>
    </lineage>
</organism>
<dbReference type="SUPFAM" id="SSF53474">
    <property type="entry name" value="alpha/beta-Hydrolases"/>
    <property type="match status" value="1"/>
</dbReference>
<dbReference type="GO" id="GO:0006508">
    <property type="term" value="P:proteolysis"/>
    <property type="evidence" value="ECO:0007669"/>
    <property type="project" value="InterPro"/>
</dbReference>
<dbReference type="GO" id="GO:0017000">
    <property type="term" value="P:antibiotic biosynthetic process"/>
    <property type="evidence" value="ECO:0007669"/>
    <property type="project" value="UniProtKB-ARBA"/>
</dbReference>
<evidence type="ECO:0000259" key="3">
    <source>
        <dbReference type="Pfam" id="PF07859"/>
    </source>
</evidence>
<dbReference type="Pfam" id="PF00326">
    <property type="entry name" value="Peptidase_S9"/>
    <property type="match status" value="1"/>
</dbReference>
<dbReference type="GO" id="GO:0072330">
    <property type="term" value="P:monocarboxylic acid biosynthetic process"/>
    <property type="evidence" value="ECO:0007669"/>
    <property type="project" value="UniProtKB-ARBA"/>
</dbReference>
<dbReference type="GO" id="GO:0008236">
    <property type="term" value="F:serine-type peptidase activity"/>
    <property type="evidence" value="ECO:0007669"/>
    <property type="project" value="InterPro"/>
</dbReference>
<evidence type="ECO:0000256" key="1">
    <source>
        <dbReference type="ARBA" id="ARBA00022801"/>
    </source>
</evidence>
<dbReference type="AlphaFoldDB" id="A0A1V6QS18"/>
<evidence type="ECO:0008006" key="6">
    <source>
        <dbReference type="Google" id="ProtNLM"/>
    </source>
</evidence>
<evidence type="ECO:0000259" key="2">
    <source>
        <dbReference type="Pfam" id="PF00326"/>
    </source>
</evidence>
<dbReference type="Pfam" id="PF07859">
    <property type="entry name" value="Abhydrolase_3"/>
    <property type="match status" value="1"/>
</dbReference>
<dbReference type="STRING" id="60172.A0A1V6QS18"/>
<name>A0A1V6QS18_9EURO</name>